<dbReference type="InterPro" id="IPR011701">
    <property type="entry name" value="MFS"/>
</dbReference>
<feature type="transmembrane region" description="Helical" evidence="5">
    <location>
        <begin position="287"/>
        <end position="310"/>
    </location>
</feature>
<accession>Q2JDZ4</accession>
<feature type="transmembrane region" description="Helical" evidence="5">
    <location>
        <begin position="390"/>
        <end position="410"/>
    </location>
</feature>
<dbReference type="HOGENOM" id="CLU_000960_28_2_11"/>
<evidence type="ECO:0000256" key="4">
    <source>
        <dbReference type="ARBA" id="ARBA00023136"/>
    </source>
</evidence>
<dbReference type="PANTHER" id="PTHR42718:SF39">
    <property type="entry name" value="ACTINORHODIN TRANSPORTER-RELATED"/>
    <property type="match status" value="1"/>
</dbReference>
<feature type="transmembrane region" description="Helical" evidence="5">
    <location>
        <begin position="153"/>
        <end position="176"/>
    </location>
</feature>
<feature type="transmembrane region" description="Helical" evidence="5">
    <location>
        <begin position="245"/>
        <end position="266"/>
    </location>
</feature>
<evidence type="ECO:0000256" key="1">
    <source>
        <dbReference type="ARBA" id="ARBA00004651"/>
    </source>
</evidence>
<sequence>MVDTERTTWPSEPVLQVAQPAPDPRRWWALAVLLVATFMDLLDNNIVTVAIPNIQQHLGASPTSIQWMNAGYTLAFAVMLITGGRLGDIFGRKRMFLTGVAGFMAASGMCAIAQSPEFLVGARVVQGGAAAVMVPQVLAIIHVSFAREEVGKVVSLYAGIVGLAIVAGPLVGGLLLQWNPFGLEWRSIFAVNLPVGAVALVAVSAWMRESRSPNARRPDGIGMILVAVGLLLVLFPLVQGRELGWPMWSIVAMVIAVPVFALFLRYEREKVRRDDSPLLALNLFKTGSFSVGVGTQLLFSCVPAGFFITWTVYLQGGLGWSALHTGLTTIPFSVAVPVAGGLAVRYIFPKYGRRCLMVGVAVMTSGVLSYVWTAHHFATTVTAWHAAPSLLLIGSGMGLLVAPLTGMILIDVPPHEAGAASGIINATGQLGAAVGVALIGGLFFSQGLGKFAGKQTFGVVWGFQWGCVARF</sequence>
<feature type="transmembrane region" description="Helical" evidence="5">
    <location>
        <begin position="27"/>
        <end position="52"/>
    </location>
</feature>
<dbReference type="PRINTS" id="PR01036">
    <property type="entry name" value="TCRTETB"/>
</dbReference>
<dbReference type="KEGG" id="fra:Francci3_1118"/>
<dbReference type="Gene3D" id="1.20.1720.10">
    <property type="entry name" value="Multidrug resistance protein D"/>
    <property type="match status" value="1"/>
</dbReference>
<feature type="transmembrane region" description="Helical" evidence="5">
    <location>
        <begin position="220"/>
        <end position="239"/>
    </location>
</feature>
<feature type="transmembrane region" description="Helical" evidence="5">
    <location>
        <begin position="120"/>
        <end position="141"/>
    </location>
</feature>
<dbReference type="PhylomeDB" id="Q2JDZ4"/>
<keyword evidence="2 5" id="KW-0812">Transmembrane</keyword>
<dbReference type="InterPro" id="IPR036259">
    <property type="entry name" value="MFS_trans_sf"/>
</dbReference>
<organism evidence="7 8">
    <name type="scientific">Frankia casuarinae (strain DSM 45818 / CECT 9043 / HFP020203 / CcI3)</name>
    <dbReference type="NCBI Taxonomy" id="106370"/>
    <lineage>
        <taxon>Bacteria</taxon>
        <taxon>Bacillati</taxon>
        <taxon>Actinomycetota</taxon>
        <taxon>Actinomycetes</taxon>
        <taxon>Frankiales</taxon>
        <taxon>Frankiaceae</taxon>
        <taxon>Frankia</taxon>
    </lineage>
</organism>
<dbReference type="InterPro" id="IPR020846">
    <property type="entry name" value="MFS_dom"/>
</dbReference>
<dbReference type="eggNOG" id="COG0477">
    <property type="taxonomic scope" value="Bacteria"/>
</dbReference>
<protein>
    <submittedName>
        <fullName evidence="7">Major facilitator superfamily MFS_1</fullName>
    </submittedName>
</protein>
<keyword evidence="8" id="KW-1185">Reference proteome</keyword>
<name>Q2JDZ4_FRACC</name>
<feature type="transmembrane region" description="Helical" evidence="5">
    <location>
        <begin position="422"/>
        <end position="444"/>
    </location>
</feature>
<comment type="subcellular location">
    <subcellularLocation>
        <location evidence="1">Cell membrane</location>
        <topology evidence="1">Multi-pass membrane protein</topology>
    </subcellularLocation>
</comment>
<feature type="transmembrane region" description="Helical" evidence="5">
    <location>
        <begin position="355"/>
        <end position="378"/>
    </location>
</feature>
<feature type="transmembrane region" description="Helical" evidence="5">
    <location>
        <begin position="95"/>
        <end position="114"/>
    </location>
</feature>
<dbReference type="CDD" id="cd17321">
    <property type="entry name" value="MFS_MMR_MDR_like"/>
    <property type="match status" value="1"/>
</dbReference>
<keyword evidence="3 5" id="KW-1133">Transmembrane helix</keyword>
<dbReference type="GO" id="GO:0022857">
    <property type="term" value="F:transmembrane transporter activity"/>
    <property type="evidence" value="ECO:0007669"/>
    <property type="project" value="InterPro"/>
</dbReference>
<keyword evidence="4 5" id="KW-0472">Membrane</keyword>
<feature type="domain" description="Major facilitator superfamily (MFS) profile" evidence="6">
    <location>
        <begin position="29"/>
        <end position="471"/>
    </location>
</feature>
<evidence type="ECO:0000259" key="6">
    <source>
        <dbReference type="PROSITE" id="PS50850"/>
    </source>
</evidence>
<dbReference type="PANTHER" id="PTHR42718">
    <property type="entry name" value="MAJOR FACILITATOR SUPERFAMILY MULTIDRUG TRANSPORTER MFSC"/>
    <property type="match status" value="1"/>
</dbReference>
<dbReference type="RefSeq" id="WP_011435566.1">
    <property type="nucleotide sequence ID" value="NC_007777.1"/>
</dbReference>
<evidence type="ECO:0000313" key="7">
    <source>
        <dbReference type="EMBL" id="ABD10498.1"/>
    </source>
</evidence>
<evidence type="ECO:0000256" key="2">
    <source>
        <dbReference type="ARBA" id="ARBA00022692"/>
    </source>
</evidence>
<dbReference type="STRING" id="106370.Francci3_1118"/>
<dbReference type="SUPFAM" id="SSF103473">
    <property type="entry name" value="MFS general substrate transporter"/>
    <property type="match status" value="1"/>
</dbReference>
<proteinExistence type="predicted"/>
<dbReference type="Gene3D" id="1.20.1250.20">
    <property type="entry name" value="MFS general substrate transporter like domains"/>
    <property type="match status" value="1"/>
</dbReference>
<dbReference type="EMBL" id="CP000249">
    <property type="protein sequence ID" value="ABD10498.1"/>
    <property type="molecule type" value="Genomic_DNA"/>
</dbReference>
<feature type="transmembrane region" description="Helical" evidence="5">
    <location>
        <begin position="330"/>
        <end position="348"/>
    </location>
</feature>
<gene>
    <name evidence="7" type="ordered locus">Francci3_1118</name>
</gene>
<reference evidence="7 8" key="1">
    <citation type="journal article" date="2007" name="Genome Res.">
        <title>Genome characteristics of facultatively symbiotic Frankia sp. strains reflect host range and host plant biogeography.</title>
        <authorList>
            <person name="Normand P."/>
            <person name="Lapierre P."/>
            <person name="Tisa L.S."/>
            <person name="Gogarten J.P."/>
            <person name="Alloisio N."/>
            <person name="Bagnarol E."/>
            <person name="Bassi C.A."/>
            <person name="Berry A.M."/>
            <person name="Bickhart D.M."/>
            <person name="Choisne N."/>
            <person name="Couloux A."/>
            <person name="Cournoyer B."/>
            <person name="Cruveiller S."/>
            <person name="Daubin V."/>
            <person name="Demange N."/>
            <person name="Francino M.P."/>
            <person name="Goltsman E."/>
            <person name="Huang Y."/>
            <person name="Kopp O.R."/>
            <person name="Labarre L."/>
            <person name="Lapidus A."/>
            <person name="Lavire C."/>
            <person name="Marechal J."/>
            <person name="Martinez M."/>
            <person name="Mastronunzio J.E."/>
            <person name="Mullin B.C."/>
            <person name="Niemann J."/>
            <person name="Pujic P."/>
            <person name="Rawnsley T."/>
            <person name="Rouy Z."/>
            <person name="Schenowitz C."/>
            <person name="Sellstedt A."/>
            <person name="Tavares F."/>
            <person name="Tomkins J.P."/>
            <person name="Vallenet D."/>
            <person name="Valverde C."/>
            <person name="Wall L.G."/>
            <person name="Wang Y."/>
            <person name="Medigue C."/>
            <person name="Benson D.R."/>
        </authorList>
    </citation>
    <scope>NUCLEOTIDE SEQUENCE [LARGE SCALE GENOMIC DNA]</scope>
    <source>
        <strain evidence="8">DSM 45818 / CECT 9043 / CcI3</strain>
    </source>
</reference>
<dbReference type="OrthoDB" id="783189at2"/>
<feature type="transmembrane region" description="Helical" evidence="5">
    <location>
        <begin position="64"/>
        <end position="83"/>
    </location>
</feature>
<dbReference type="Pfam" id="PF07690">
    <property type="entry name" value="MFS_1"/>
    <property type="match status" value="1"/>
</dbReference>
<evidence type="ECO:0000256" key="3">
    <source>
        <dbReference type="ARBA" id="ARBA00022989"/>
    </source>
</evidence>
<evidence type="ECO:0000313" key="8">
    <source>
        <dbReference type="Proteomes" id="UP000001937"/>
    </source>
</evidence>
<dbReference type="AlphaFoldDB" id="Q2JDZ4"/>
<dbReference type="GO" id="GO:0005886">
    <property type="term" value="C:plasma membrane"/>
    <property type="evidence" value="ECO:0007669"/>
    <property type="project" value="UniProtKB-SubCell"/>
</dbReference>
<dbReference type="Proteomes" id="UP000001937">
    <property type="component" value="Chromosome"/>
</dbReference>
<dbReference type="PROSITE" id="PS50850">
    <property type="entry name" value="MFS"/>
    <property type="match status" value="1"/>
</dbReference>
<feature type="transmembrane region" description="Helical" evidence="5">
    <location>
        <begin position="188"/>
        <end position="208"/>
    </location>
</feature>
<evidence type="ECO:0000256" key="5">
    <source>
        <dbReference type="SAM" id="Phobius"/>
    </source>
</evidence>